<feature type="repeat" description="TPR" evidence="1">
    <location>
        <begin position="136"/>
        <end position="169"/>
    </location>
</feature>
<dbReference type="PROSITE" id="PS50005">
    <property type="entry name" value="TPR"/>
    <property type="match status" value="1"/>
</dbReference>
<dbReference type="Proteomes" id="UP001524499">
    <property type="component" value="Unassembled WGS sequence"/>
</dbReference>
<dbReference type="Gene3D" id="1.25.40.10">
    <property type="entry name" value="Tetratricopeptide repeat domain"/>
    <property type="match status" value="1"/>
</dbReference>
<feature type="signal peptide" evidence="2">
    <location>
        <begin position="1"/>
        <end position="17"/>
    </location>
</feature>
<organism evidence="3 4">
    <name type="scientific">Methylomonas subterranea</name>
    <dbReference type="NCBI Taxonomy" id="2952225"/>
    <lineage>
        <taxon>Bacteria</taxon>
        <taxon>Pseudomonadati</taxon>
        <taxon>Pseudomonadota</taxon>
        <taxon>Gammaproteobacteria</taxon>
        <taxon>Methylococcales</taxon>
        <taxon>Methylococcaceae</taxon>
        <taxon>Methylomonas</taxon>
    </lineage>
</organism>
<proteinExistence type="predicted"/>
<keyword evidence="4" id="KW-1185">Reference proteome</keyword>
<sequence>MKILAILITTLIPTVTAAANSAPWVGQTLQGLPCTGGAQGYGPFDYTKLEDKQNLPIVEHSHFSADVENHIKGIGGYVPADLDYTLRAFPNHHRALLSVIRYKFKLTNKLLTENRELLSPVECYLQRAIKFSPQDSASYALYGYYLHKIGHLTESSTIYQKALEIDNDNPKIAYSLSLLLIDMKEYERALKYAKIAYKNKKTPESLKLKLKNIGIWTE</sequence>
<dbReference type="RefSeq" id="WP_256600770.1">
    <property type="nucleotide sequence ID" value="NZ_JANIBJ010000004.1"/>
</dbReference>
<evidence type="ECO:0000313" key="4">
    <source>
        <dbReference type="Proteomes" id="UP001524499"/>
    </source>
</evidence>
<keyword evidence="1" id="KW-0802">TPR repeat</keyword>
<name>A0ABT1TCC5_9GAMM</name>
<evidence type="ECO:0000256" key="1">
    <source>
        <dbReference type="PROSITE-ProRule" id="PRU00339"/>
    </source>
</evidence>
<reference evidence="3 4" key="1">
    <citation type="submission" date="2022-07" db="EMBL/GenBank/DDBJ databases">
        <title>Methylomonas rivi sp. nov., Methylomonas rosea sp. nov., Methylomonas aureus sp. nov. and Methylomonas subterranea sp. nov., four novel methanotrophs isolated from a freshwater creek and the deep terrestrial subsurface.</title>
        <authorList>
            <person name="Abin C."/>
            <person name="Sankaranarayanan K."/>
            <person name="Garner C."/>
            <person name="Sindelar R."/>
            <person name="Kotary K."/>
            <person name="Garner R."/>
            <person name="Barclay S."/>
            <person name="Lawson P."/>
            <person name="Krumholz L."/>
        </authorList>
    </citation>
    <scope>NUCLEOTIDE SEQUENCE [LARGE SCALE GENOMIC DNA]</scope>
    <source>
        <strain evidence="3 4">SURF-2</strain>
    </source>
</reference>
<feature type="chain" id="PRO_5046979101" description="TPR repeat-containing protein" evidence="2">
    <location>
        <begin position="18"/>
        <end position="218"/>
    </location>
</feature>
<dbReference type="InterPro" id="IPR011990">
    <property type="entry name" value="TPR-like_helical_dom_sf"/>
</dbReference>
<protein>
    <recommendedName>
        <fullName evidence="5">TPR repeat-containing protein</fullName>
    </recommendedName>
</protein>
<evidence type="ECO:0000256" key="2">
    <source>
        <dbReference type="SAM" id="SignalP"/>
    </source>
</evidence>
<evidence type="ECO:0008006" key="5">
    <source>
        <dbReference type="Google" id="ProtNLM"/>
    </source>
</evidence>
<dbReference type="InterPro" id="IPR019734">
    <property type="entry name" value="TPR_rpt"/>
</dbReference>
<dbReference type="EMBL" id="JANIBJ010000004">
    <property type="protein sequence ID" value="MCQ8103101.1"/>
    <property type="molecule type" value="Genomic_DNA"/>
</dbReference>
<comment type="caution">
    <text evidence="3">The sequence shown here is derived from an EMBL/GenBank/DDBJ whole genome shotgun (WGS) entry which is preliminary data.</text>
</comment>
<dbReference type="SUPFAM" id="SSF48452">
    <property type="entry name" value="TPR-like"/>
    <property type="match status" value="1"/>
</dbReference>
<gene>
    <name evidence="3" type="ORF">NP590_03185</name>
</gene>
<accession>A0ABT1TCC5</accession>
<evidence type="ECO:0000313" key="3">
    <source>
        <dbReference type="EMBL" id="MCQ8103101.1"/>
    </source>
</evidence>
<keyword evidence="2" id="KW-0732">Signal</keyword>